<feature type="compositionally biased region" description="Acidic residues" evidence="4">
    <location>
        <begin position="43"/>
        <end position="53"/>
    </location>
</feature>
<evidence type="ECO:0000313" key="7">
    <source>
        <dbReference type="WBParaSite" id="PSAMB.scaffold932size38445.g9854.t1"/>
    </source>
</evidence>
<dbReference type="InterPro" id="IPR033467">
    <property type="entry name" value="Tesmin/TSO1-like_CXC"/>
</dbReference>
<evidence type="ECO:0000256" key="3">
    <source>
        <dbReference type="ARBA" id="ARBA00023242"/>
    </source>
</evidence>
<evidence type="ECO:0000256" key="4">
    <source>
        <dbReference type="SAM" id="MobiDB-lite"/>
    </source>
</evidence>
<dbReference type="GO" id="GO:0006355">
    <property type="term" value="P:regulation of DNA-templated transcription"/>
    <property type="evidence" value="ECO:0007669"/>
    <property type="project" value="TreeGrafter"/>
</dbReference>
<evidence type="ECO:0000313" key="6">
    <source>
        <dbReference type="Proteomes" id="UP000887566"/>
    </source>
</evidence>
<evidence type="ECO:0000256" key="2">
    <source>
        <dbReference type="ARBA" id="ARBA00007267"/>
    </source>
</evidence>
<accession>A0A914XLE7</accession>
<sequence length="440" mass="48181">MGDHVVNEELIEEEVIIEEQPEDVMAALDQMEAEGADALLGELGEDEDEDEDELVRHHQQQQHHLQQQQQQVASSSGGGGGGAAGHFYAIRGNQVFKIDRFSGAATPIRATTGSGAPLKLQVVGGDAGKQQVFVPQAQGIAAQDSKAQVFRSMGAGGAAQHGPPAGYRVVSQPIASGLNRQPAAYAGGPVPTTVTFTAPKPATKKRQQHHPMLGHRKPCNCNKSLCLKLYCECFANGEFCRDCNCKDCHNNLEHENERSKAIKTSLERNPSAFKPKIDFMSAKGRSDVERLHQKGCHCKKSNCLKNYCECYEAKVPCTDRCKCCSCRNTESDRQNKMREKFNSASGLLHLAAAAADIRSSSPFSDDDSDVDEKPDPKAMPWFYMTDEVVEATTLCLVAQAEEQEAAANADELDMERSILREFGRCLQQIIENAAHMNQEQ</sequence>
<evidence type="ECO:0000256" key="1">
    <source>
        <dbReference type="ARBA" id="ARBA00004123"/>
    </source>
</evidence>
<dbReference type="PROSITE" id="PS51634">
    <property type="entry name" value="CRC"/>
    <property type="match status" value="1"/>
</dbReference>
<dbReference type="WBParaSite" id="PSAMB.scaffold932size38445.g9854.t1">
    <property type="protein sequence ID" value="PSAMB.scaffold932size38445.g9854.t1"/>
    <property type="gene ID" value="PSAMB.scaffold932size38445.g9854"/>
</dbReference>
<name>A0A914XLE7_9BILA</name>
<dbReference type="SMART" id="SM01114">
    <property type="entry name" value="CXC"/>
    <property type="match status" value="2"/>
</dbReference>
<dbReference type="Pfam" id="PF03638">
    <property type="entry name" value="TCR"/>
    <property type="match status" value="2"/>
</dbReference>
<keyword evidence="6" id="KW-1185">Reference proteome</keyword>
<feature type="domain" description="CRC" evidence="5">
    <location>
        <begin position="215"/>
        <end position="331"/>
    </location>
</feature>
<protein>
    <submittedName>
        <fullName evidence="7">CRC domain-containing protein</fullName>
    </submittedName>
</protein>
<dbReference type="PANTHER" id="PTHR12446:SF34">
    <property type="entry name" value="PROTEIN LIN-54 HOMOLOG"/>
    <property type="match status" value="1"/>
</dbReference>
<comment type="subcellular location">
    <subcellularLocation>
        <location evidence="1">Nucleus</location>
    </subcellularLocation>
</comment>
<proteinExistence type="inferred from homology"/>
<dbReference type="Proteomes" id="UP000887566">
    <property type="component" value="Unplaced"/>
</dbReference>
<feature type="region of interest" description="Disordered" evidence="4">
    <location>
        <begin position="30"/>
        <end position="84"/>
    </location>
</feature>
<dbReference type="InterPro" id="IPR005172">
    <property type="entry name" value="CRC"/>
</dbReference>
<comment type="similarity">
    <text evidence="2">Belongs to the lin-54 family.</text>
</comment>
<dbReference type="InterPro" id="IPR028307">
    <property type="entry name" value="Lin-54_fam"/>
</dbReference>
<feature type="compositionally biased region" description="Low complexity" evidence="4">
    <location>
        <begin position="62"/>
        <end position="75"/>
    </location>
</feature>
<dbReference type="AlphaFoldDB" id="A0A914XLE7"/>
<dbReference type="GO" id="GO:0005634">
    <property type="term" value="C:nucleus"/>
    <property type="evidence" value="ECO:0007669"/>
    <property type="project" value="UniProtKB-SubCell"/>
</dbReference>
<keyword evidence="3" id="KW-0539">Nucleus</keyword>
<organism evidence="6 7">
    <name type="scientific">Plectus sambesii</name>
    <dbReference type="NCBI Taxonomy" id="2011161"/>
    <lineage>
        <taxon>Eukaryota</taxon>
        <taxon>Metazoa</taxon>
        <taxon>Ecdysozoa</taxon>
        <taxon>Nematoda</taxon>
        <taxon>Chromadorea</taxon>
        <taxon>Plectida</taxon>
        <taxon>Plectina</taxon>
        <taxon>Plectoidea</taxon>
        <taxon>Plectidae</taxon>
        <taxon>Plectus</taxon>
    </lineage>
</organism>
<dbReference type="PANTHER" id="PTHR12446">
    <property type="entry name" value="TESMIN/TSO1-RELATED"/>
    <property type="match status" value="1"/>
</dbReference>
<evidence type="ECO:0000259" key="5">
    <source>
        <dbReference type="PROSITE" id="PS51634"/>
    </source>
</evidence>
<reference evidence="7" key="1">
    <citation type="submission" date="2022-11" db="UniProtKB">
        <authorList>
            <consortium name="WormBaseParasite"/>
        </authorList>
    </citation>
    <scope>IDENTIFICATION</scope>
</reference>